<reference evidence="10 11" key="1">
    <citation type="journal article" date="2015" name="Genome Biol.">
        <title>Comparative genomics of Steinernema reveals deeply conserved gene regulatory networks.</title>
        <authorList>
            <person name="Dillman A.R."/>
            <person name="Macchietto M."/>
            <person name="Porter C.F."/>
            <person name="Rogers A."/>
            <person name="Williams B."/>
            <person name="Antoshechkin I."/>
            <person name="Lee M.M."/>
            <person name="Goodwin Z."/>
            <person name="Lu X."/>
            <person name="Lewis E.E."/>
            <person name="Goodrich-Blair H."/>
            <person name="Stock S.P."/>
            <person name="Adams B.J."/>
            <person name="Sternberg P.W."/>
            <person name="Mortazavi A."/>
        </authorList>
    </citation>
    <scope>NUCLEOTIDE SEQUENCE [LARGE SCALE GENOMIC DNA]</scope>
    <source>
        <strain evidence="10 11">ALL</strain>
    </source>
</reference>
<dbReference type="EMBL" id="AZBU02000005">
    <property type="protein sequence ID" value="TKR77324.1"/>
    <property type="molecule type" value="Genomic_DNA"/>
</dbReference>
<dbReference type="GO" id="GO:0015271">
    <property type="term" value="F:outward rectifier potassium channel activity"/>
    <property type="evidence" value="ECO:0007669"/>
    <property type="project" value="TreeGrafter"/>
</dbReference>
<evidence type="ECO:0000256" key="5">
    <source>
        <dbReference type="ARBA" id="ARBA00023065"/>
    </source>
</evidence>
<gene>
    <name evidence="10" type="ORF">L596_018320</name>
</gene>
<proteinExistence type="predicted"/>
<evidence type="ECO:0000256" key="7">
    <source>
        <dbReference type="ARBA" id="ARBA00023303"/>
    </source>
</evidence>
<dbReference type="GO" id="GO:0022841">
    <property type="term" value="F:potassium ion leak channel activity"/>
    <property type="evidence" value="ECO:0007669"/>
    <property type="project" value="TreeGrafter"/>
</dbReference>
<evidence type="ECO:0000256" key="3">
    <source>
        <dbReference type="ARBA" id="ARBA00022692"/>
    </source>
</evidence>
<evidence type="ECO:0000259" key="9">
    <source>
        <dbReference type="Pfam" id="PF07885"/>
    </source>
</evidence>
<evidence type="ECO:0000256" key="6">
    <source>
        <dbReference type="ARBA" id="ARBA00023136"/>
    </source>
</evidence>
<feature type="transmembrane region" description="Helical" evidence="8">
    <location>
        <begin position="173"/>
        <end position="194"/>
    </location>
</feature>
<dbReference type="GO" id="GO:0030322">
    <property type="term" value="P:stabilization of membrane potential"/>
    <property type="evidence" value="ECO:0007669"/>
    <property type="project" value="TreeGrafter"/>
</dbReference>
<keyword evidence="11" id="KW-1185">Reference proteome</keyword>
<dbReference type="InterPro" id="IPR003280">
    <property type="entry name" value="2pore_dom_K_chnl"/>
</dbReference>
<sequence length="520" mass="60114">MRSTYLMASRLRDNSRILQDLVPEMASWKKYARIILPHVGLIILSMIYVFGGALIFYQLERPNEIEVRRSSLVDINRQTNLMLDSLWNVMNDNRTTEAQFMEMATTHIDNVTRILFEAFDTHYISSVHLRDPNSEMFHTWTMSTALFFTATLLTTIGYGNLVPVTFKGRMFCIFYALIGVPLILITVADIGKFLSENIIRLYSFYAITRKKCRQKAEAEQNAKNVPVPEDEVQRTGDQLVQLGLESYITLPIYLIGLIVLSYVTLLASILVYIEGWQFWEGFYYSFITMTTVGTSFFIISKMILGWLRRHCSDQAGVLHLLPVLHYYRLGYHVICLSRSHLPNFLISELWPSTSLASNTSARSTISAERSKTLATRLSTWAVRWFTSRILCDTPLSCIRYQCRGYRMKIGVFRNTARRRRRTTAFQKAPTLRRTWRSSATSITRRSQVSKAFRATFPTCSSAGQENRVLFEDFCCFFVLFIVEMNVIKAACRFEIVAIVSRRSTLENGIWFDLREQATNR</sequence>
<feature type="domain" description="Potassium channel" evidence="9">
    <location>
        <begin position="126"/>
        <end position="195"/>
    </location>
</feature>
<evidence type="ECO:0000313" key="10">
    <source>
        <dbReference type="EMBL" id="TKR77324.1"/>
    </source>
</evidence>
<keyword evidence="6 8" id="KW-0472">Membrane</keyword>
<feature type="transmembrane region" description="Helical" evidence="8">
    <location>
        <begin position="281"/>
        <end position="299"/>
    </location>
</feature>
<dbReference type="Gene3D" id="1.10.287.70">
    <property type="match status" value="1"/>
</dbReference>
<organism evidence="10 11">
    <name type="scientific">Steinernema carpocapsae</name>
    <name type="common">Entomopathogenic nematode</name>
    <dbReference type="NCBI Taxonomy" id="34508"/>
    <lineage>
        <taxon>Eukaryota</taxon>
        <taxon>Metazoa</taxon>
        <taxon>Ecdysozoa</taxon>
        <taxon>Nematoda</taxon>
        <taxon>Chromadorea</taxon>
        <taxon>Rhabditida</taxon>
        <taxon>Tylenchina</taxon>
        <taxon>Panagrolaimomorpha</taxon>
        <taxon>Strongyloidoidea</taxon>
        <taxon>Steinernematidae</taxon>
        <taxon>Steinernema</taxon>
    </lineage>
</organism>
<dbReference type="Proteomes" id="UP000298663">
    <property type="component" value="Unassembled WGS sequence"/>
</dbReference>
<dbReference type="PANTHER" id="PTHR11003:SF90">
    <property type="entry name" value="POTASSIUM CHANNEL DOMAIN-CONTAINING PROTEIN"/>
    <property type="match status" value="1"/>
</dbReference>
<keyword evidence="4 8" id="KW-1133">Transmembrane helix</keyword>
<feature type="transmembrane region" description="Helical" evidence="8">
    <location>
        <begin position="35"/>
        <end position="59"/>
    </location>
</feature>
<dbReference type="PANTHER" id="PTHR11003">
    <property type="entry name" value="POTASSIUM CHANNEL, SUBFAMILY K"/>
    <property type="match status" value="1"/>
</dbReference>
<keyword evidence="3 8" id="KW-0812">Transmembrane</keyword>
<feature type="transmembrane region" description="Helical" evidence="8">
    <location>
        <begin position="252"/>
        <end position="275"/>
    </location>
</feature>
<dbReference type="GO" id="GO:0005886">
    <property type="term" value="C:plasma membrane"/>
    <property type="evidence" value="ECO:0007669"/>
    <property type="project" value="TreeGrafter"/>
</dbReference>
<protein>
    <recommendedName>
        <fullName evidence="9">Potassium channel domain-containing protein</fullName>
    </recommendedName>
</protein>
<accession>A0A4U5N4R6</accession>
<dbReference type="InterPro" id="IPR013099">
    <property type="entry name" value="K_chnl_dom"/>
</dbReference>
<keyword evidence="5" id="KW-0406">Ion transport</keyword>
<evidence type="ECO:0000256" key="4">
    <source>
        <dbReference type="ARBA" id="ARBA00022989"/>
    </source>
</evidence>
<reference evidence="10 11" key="2">
    <citation type="journal article" date="2019" name="G3 (Bethesda)">
        <title>Hybrid Assembly of the Genome of the Entomopathogenic Nematode Steinernema carpocapsae Identifies the X-Chromosome.</title>
        <authorList>
            <person name="Serra L."/>
            <person name="Macchietto M."/>
            <person name="Macias-Munoz A."/>
            <person name="McGill C.J."/>
            <person name="Rodriguez I.M."/>
            <person name="Rodriguez B."/>
            <person name="Murad R."/>
            <person name="Mortazavi A."/>
        </authorList>
    </citation>
    <scope>NUCLEOTIDE SEQUENCE [LARGE SCALE GENOMIC DNA]</scope>
    <source>
        <strain evidence="10 11">ALL</strain>
    </source>
</reference>
<keyword evidence="7" id="KW-0407">Ion channel</keyword>
<comment type="subcellular location">
    <subcellularLocation>
        <location evidence="1">Membrane</location>
        <topology evidence="1">Multi-pass membrane protein</topology>
    </subcellularLocation>
</comment>
<evidence type="ECO:0000256" key="1">
    <source>
        <dbReference type="ARBA" id="ARBA00004141"/>
    </source>
</evidence>
<dbReference type="OrthoDB" id="297496at2759"/>
<keyword evidence="2" id="KW-0813">Transport</keyword>
<feature type="transmembrane region" description="Helical" evidence="8">
    <location>
        <begin position="140"/>
        <end position="161"/>
    </location>
</feature>
<dbReference type="AlphaFoldDB" id="A0A4U5N4R6"/>
<comment type="caution">
    <text evidence="10">The sequence shown here is derived from an EMBL/GenBank/DDBJ whole genome shotgun (WGS) entry which is preliminary data.</text>
</comment>
<name>A0A4U5N4R6_STECR</name>
<dbReference type="Pfam" id="PF07885">
    <property type="entry name" value="Ion_trans_2"/>
    <property type="match status" value="1"/>
</dbReference>
<dbReference type="SUPFAM" id="SSF81324">
    <property type="entry name" value="Voltage-gated potassium channels"/>
    <property type="match status" value="2"/>
</dbReference>
<evidence type="ECO:0000256" key="8">
    <source>
        <dbReference type="SAM" id="Phobius"/>
    </source>
</evidence>
<evidence type="ECO:0000256" key="2">
    <source>
        <dbReference type="ARBA" id="ARBA00022448"/>
    </source>
</evidence>
<evidence type="ECO:0000313" key="11">
    <source>
        <dbReference type="Proteomes" id="UP000298663"/>
    </source>
</evidence>